<dbReference type="GO" id="GO:0016756">
    <property type="term" value="F:glutathione gamma-glutamylcysteinyltransferase activity"/>
    <property type="evidence" value="ECO:0007669"/>
    <property type="project" value="InterPro"/>
</dbReference>
<dbReference type="PANTHER" id="PTHR33447">
    <property type="entry name" value="GLUTATHIONE GAMMA-GLUTAMYLCYSTEINYLTRANSFERASE"/>
    <property type="match status" value="1"/>
</dbReference>
<protein>
    <recommendedName>
        <fullName evidence="5">Glutathione gamma-glutamylcysteinyltransferase</fullName>
    </recommendedName>
</protein>
<gene>
    <name evidence="3" type="ORF">POTOM_011211</name>
</gene>
<feature type="domain" description="Peptidase C83" evidence="1">
    <location>
        <begin position="212"/>
        <end position="242"/>
    </location>
</feature>
<organism evidence="3 4">
    <name type="scientific">Populus tomentosa</name>
    <name type="common">Chinese white poplar</name>
    <dbReference type="NCBI Taxonomy" id="118781"/>
    <lineage>
        <taxon>Eukaryota</taxon>
        <taxon>Viridiplantae</taxon>
        <taxon>Streptophyta</taxon>
        <taxon>Embryophyta</taxon>
        <taxon>Tracheophyta</taxon>
        <taxon>Spermatophyta</taxon>
        <taxon>Magnoliopsida</taxon>
        <taxon>eudicotyledons</taxon>
        <taxon>Gunneridae</taxon>
        <taxon>Pentapetalae</taxon>
        <taxon>rosids</taxon>
        <taxon>fabids</taxon>
        <taxon>Malpighiales</taxon>
        <taxon>Salicaceae</taxon>
        <taxon>Saliceae</taxon>
        <taxon>Populus</taxon>
    </lineage>
</organism>
<dbReference type="Proteomes" id="UP000886885">
    <property type="component" value="Chromosome 2D"/>
</dbReference>
<dbReference type="GO" id="GO:0046938">
    <property type="term" value="P:phytochelatin biosynthetic process"/>
    <property type="evidence" value="ECO:0007669"/>
    <property type="project" value="InterPro"/>
</dbReference>
<comment type="caution">
    <text evidence="3">The sequence shown here is derived from an EMBL/GenBank/DDBJ whole genome shotgun (WGS) entry which is preliminary data.</text>
</comment>
<dbReference type="InterPro" id="IPR015407">
    <property type="entry name" value="Phytochelatin_synthase_C"/>
</dbReference>
<evidence type="ECO:0008006" key="5">
    <source>
        <dbReference type="Google" id="ProtNLM"/>
    </source>
</evidence>
<dbReference type="GO" id="GO:0098849">
    <property type="term" value="P:cellular detoxification of cadmium ion"/>
    <property type="evidence" value="ECO:0007669"/>
    <property type="project" value="TreeGrafter"/>
</dbReference>
<dbReference type="Pfam" id="PF09328">
    <property type="entry name" value="Phytochelatin_C"/>
    <property type="match status" value="1"/>
</dbReference>
<name>A0A8X8AJ95_POPTO</name>
<accession>A0A8X8AJ95</accession>
<reference evidence="3" key="1">
    <citation type="journal article" date="2020" name="bioRxiv">
        <title>Hybrid origin of Populus tomentosa Carr. identified through genome sequencing and phylogenomic analysis.</title>
        <authorList>
            <person name="An X."/>
            <person name="Gao K."/>
            <person name="Chen Z."/>
            <person name="Li J."/>
            <person name="Yang X."/>
            <person name="Yang X."/>
            <person name="Zhou J."/>
            <person name="Guo T."/>
            <person name="Zhao T."/>
            <person name="Huang S."/>
            <person name="Miao D."/>
            <person name="Khan W.U."/>
            <person name="Rao P."/>
            <person name="Ye M."/>
            <person name="Lei B."/>
            <person name="Liao W."/>
            <person name="Wang J."/>
            <person name="Ji L."/>
            <person name="Li Y."/>
            <person name="Guo B."/>
            <person name="Mustafa N.S."/>
            <person name="Li S."/>
            <person name="Yun Q."/>
            <person name="Keller S.R."/>
            <person name="Mao J."/>
            <person name="Zhang R."/>
            <person name="Strauss S.H."/>
        </authorList>
    </citation>
    <scope>NUCLEOTIDE SEQUENCE</scope>
    <source>
        <strain evidence="3">GM15</strain>
        <tissue evidence="3">Leaf</tissue>
    </source>
</reference>
<dbReference type="Pfam" id="PF05023">
    <property type="entry name" value="Phytochelatin"/>
    <property type="match status" value="1"/>
</dbReference>
<sequence length="277" mass="30280">MVGVGKKNARMSLSQAGTCLENSGILADLYFRGCEISAKFSMLFSHHSRRILGSSSSGCRSSEAGGRWLQLRLEEKGRLSVKEEVLKQVQETGLFEHAAAFLSSSNSCFRNMRILGQQDDLPDIAASVRCQGAQKHGSVEGYCCKETCVKCLKDNSDKPSLWFLGQLRIGMSQKAGRELVVEELPMARSSSCLVCMPSCTLKHLKEGIPSDQTQSEPACCGLASLAMVLNALAVDPGRTRKGDDSILMCPTFKLIKVEEILCQKYGFLYDCCEINLG</sequence>
<dbReference type="PANTHER" id="PTHR33447:SF2">
    <property type="entry name" value="GLUTATHIONE GAMMA-GLUTAMYLCYSTEINYLTRANSFERASE"/>
    <property type="match status" value="1"/>
</dbReference>
<feature type="domain" description="Phytochelatin synthase C-terminal" evidence="2">
    <location>
        <begin position="60"/>
        <end position="199"/>
    </location>
</feature>
<dbReference type="OrthoDB" id="448954at2759"/>
<evidence type="ECO:0000313" key="4">
    <source>
        <dbReference type="Proteomes" id="UP000886885"/>
    </source>
</evidence>
<dbReference type="AlphaFoldDB" id="A0A8X8AJ95"/>
<keyword evidence="4" id="KW-1185">Reference proteome</keyword>
<dbReference type="GO" id="GO:0010273">
    <property type="term" value="P:detoxification of copper ion"/>
    <property type="evidence" value="ECO:0007669"/>
    <property type="project" value="TreeGrafter"/>
</dbReference>
<dbReference type="EMBL" id="JAAWWB010000004">
    <property type="protein sequence ID" value="KAG6785478.1"/>
    <property type="molecule type" value="Genomic_DNA"/>
</dbReference>
<dbReference type="GO" id="GO:0046872">
    <property type="term" value="F:metal ion binding"/>
    <property type="evidence" value="ECO:0007669"/>
    <property type="project" value="InterPro"/>
</dbReference>
<proteinExistence type="predicted"/>
<evidence type="ECO:0000259" key="1">
    <source>
        <dbReference type="Pfam" id="PF05023"/>
    </source>
</evidence>
<dbReference type="InterPro" id="IPR007719">
    <property type="entry name" value="PCS_N"/>
</dbReference>
<evidence type="ECO:0000313" key="3">
    <source>
        <dbReference type="EMBL" id="KAG6785478.1"/>
    </source>
</evidence>
<evidence type="ECO:0000259" key="2">
    <source>
        <dbReference type="Pfam" id="PF09328"/>
    </source>
</evidence>
<dbReference type="InterPro" id="IPR040409">
    <property type="entry name" value="PCS-like"/>
</dbReference>